<keyword evidence="2" id="KW-1185">Reference proteome</keyword>
<dbReference type="OrthoDB" id="3256444at2759"/>
<dbReference type="InParanoid" id="A0A0C2WMM4"/>
<proteinExistence type="predicted"/>
<name>A0A0C2WMM4_AMAMK</name>
<protein>
    <submittedName>
        <fullName evidence="1">Uncharacterized protein</fullName>
    </submittedName>
</protein>
<dbReference type="EMBL" id="KN818369">
    <property type="protein sequence ID" value="KIL57453.1"/>
    <property type="molecule type" value="Genomic_DNA"/>
</dbReference>
<evidence type="ECO:0000313" key="2">
    <source>
        <dbReference type="Proteomes" id="UP000054549"/>
    </source>
</evidence>
<dbReference type="AlphaFoldDB" id="A0A0C2WMM4"/>
<accession>A0A0C2WMM4</accession>
<dbReference type="HOGENOM" id="CLU_161754_0_0_1"/>
<dbReference type="Proteomes" id="UP000054549">
    <property type="component" value="Unassembled WGS sequence"/>
</dbReference>
<reference evidence="1 2" key="1">
    <citation type="submission" date="2014-04" db="EMBL/GenBank/DDBJ databases">
        <title>Evolutionary Origins and Diversification of the Mycorrhizal Mutualists.</title>
        <authorList>
            <consortium name="DOE Joint Genome Institute"/>
            <consortium name="Mycorrhizal Genomics Consortium"/>
            <person name="Kohler A."/>
            <person name="Kuo A."/>
            <person name="Nagy L.G."/>
            <person name="Floudas D."/>
            <person name="Copeland A."/>
            <person name="Barry K.W."/>
            <person name="Cichocki N."/>
            <person name="Veneault-Fourrey C."/>
            <person name="LaButti K."/>
            <person name="Lindquist E.A."/>
            <person name="Lipzen A."/>
            <person name="Lundell T."/>
            <person name="Morin E."/>
            <person name="Murat C."/>
            <person name="Riley R."/>
            <person name="Ohm R."/>
            <person name="Sun H."/>
            <person name="Tunlid A."/>
            <person name="Henrissat B."/>
            <person name="Grigoriev I.V."/>
            <person name="Hibbett D.S."/>
            <person name="Martin F."/>
        </authorList>
    </citation>
    <scope>NUCLEOTIDE SEQUENCE [LARGE SCALE GENOMIC DNA]</scope>
    <source>
        <strain evidence="1 2">Koide BX008</strain>
    </source>
</reference>
<feature type="non-terminal residue" evidence="1">
    <location>
        <position position="102"/>
    </location>
</feature>
<gene>
    <name evidence="1" type="ORF">M378DRAFT_63818</name>
</gene>
<sequence length="102" mass="11853">SYNQGLYHRWCKSAGFLSMIPEDAKAWRKAIANTKEQTQVDDHFHHINLEDKPIPYSDETFKEAAIQWLVETDQPLAVFEHPSFQRMIHIASRVSATRSVQI</sequence>
<organism evidence="1 2">
    <name type="scientific">Amanita muscaria (strain Koide BX008)</name>
    <dbReference type="NCBI Taxonomy" id="946122"/>
    <lineage>
        <taxon>Eukaryota</taxon>
        <taxon>Fungi</taxon>
        <taxon>Dikarya</taxon>
        <taxon>Basidiomycota</taxon>
        <taxon>Agaricomycotina</taxon>
        <taxon>Agaricomycetes</taxon>
        <taxon>Agaricomycetidae</taxon>
        <taxon>Agaricales</taxon>
        <taxon>Pluteineae</taxon>
        <taxon>Amanitaceae</taxon>
        <taxon>Amanita</taxon>
    </lineage>
</organism>
<evidence type="ECO:0000313" key="1">
    <source>
        <dbReference type="EMBL" id="KIL57453.1"/>
    </source>
</evidence>
<feature type="non-terminal residue" evidence="1">
    <location>
        <position position="1"/>
    </location>
</feature>